<evidence type="ECO:0008006" key="4">
    <source>
        <dbReference type="Google" id="ProtNLM"/>
    </source>
</evidence>
<keyword evidence="1" id="KW-0732">Signal</keyword>
<feature type="signal peptide" evidence="1">
    <location>
        <begin position="1"/>
        <end position="28"/>
    </location>
</feature>
<accession>A0A1Y5RWI4</accession>
<dbReference type="Gene3D" id="2.40.50.870">
    <property type="entry name" value="Protein of unknown function (DUF3299)"/>
    <property type="match status" value="1"/>
</dbReference>
<evidence type="ECO:0000313" key="2">
    <source>
        <dbReference type="EMBL" id="SLN27050.1"/>
    </source>
</evidence>
<protein>
    <recommendedName>
        <fullName evidence="4">DUF3299 domain-containing protein</fullName>
    </recommendedName>
</protein>
<sequence length="173" mass="18143">MAHSRRLFMTQGLAGLGAFSLAGGLAQAADAPVEITWRDLVPDSGGTEFDALRDLGVVQHGQLSTPFDQEKGGAVTTEYNGTVVRIPGYLVPLDFDGTSVTAGLLVPYVGACIHVPPPPPNQLIYVTADKSPYEAQGLFEPVYVTGLFGTSAATTQLAEVGYALSADLIEPYS</sequence>
<gene>
    <name evidence="2" type="ORF">TRL7639_00999</name>
</gene>
<dbReference type="InterPro" id="IPR006311">
    <property type="entry name" value="TAT_signal"/>
</dbReference>
<evidence type="ECO:0000256" key="1">
    <source>
        <dbReference type="SAM" id="SignalP"/>
    </source>
</evidence>
<dbReference type="PROSITE" id="PS51318">
    <property type="entry name" value="TAT"/>
    <property type="match status" value="1"/>
</dbReference>
<dbReference type="AlphaFoldDB" id="A0A1Y5RWI4"/>
<evidence type="ECO:0000313" key="3">
    <source>
        <dbReference type="Proteomes" id="UP000193077"/>
    </source>
</evidence>
<proteinExistence type="predicted"/>
<dbReference type="EMBL" id="FWFO01000001">
    <property type="protein sequence ID" value="SLN27050.1"/>
    <property type="molecule type" value="Genomic_DNA"/>
</dbReference>
<reference evidence="2 3" key="1">
    <citation type="submission" date="2017-03" db="EMBL/GenBank/DDBJ databases">
        <authorList>
            <person name="Afonso C.L."/>
            <person name="Miller P.J."/>
            <person name="Scott M.A."/>
            <person name="Spackman E."/>
            <person name="Goraichik I."/>
            <person name="Dimitrov K.M."/>
            <person name="Suarez D.L."/>
            <person name="Swayne D.E."/>
        </authorList>
    </citation>
    <scope>NUCLEOTIDE SEQUENCE [LARGE SCALE GENOMIC DNA]</scope>
    <source>
        <strain evidence="2 3">CECT 7639</strain>
    </source>
</reference>
<dbReference type="InterPro" id="IPR021727">
    <property type="entry name" value="DUF3299"/>
</dbReference>
<dbReference type="Proteomes" id="UP000193077">
    <property type="component" value="Unassembled WGS sequence"/>
</dbReference>
<feature type="chain" id="PRO_5012441467" description="DUF3299 domain-containing protein" evidence="1">
    <location>
        <begin position="29"/>
        <end position="173"/>
    </location>
</feature>
<keyword evidence="3" id="KW-1185">Reference proteome</keyword>
<name>A0A1Y5RWI4_9RHOB</name>
<organism evidence="2 3">
    <name type="scientific">Falsiruegeria litorea R37</name>
    <dbReference type="NCBI Taxonomy" id="1200284"/>
    <lineage>
        <taxon>Bacteria</taxon>
        <taxon>Pseudomonadati</taxon>
        <taxon>Pseudomonadota</taxon>
        <taxon>Alphaproteobacteria</taxon>
        <taxon>Rhodobacterales</taxon>
        <taxon>Roseobacteraceae</taxon>
        <taxon>Falsiruegeria</taxon>
    </lineage>
</organism>
<dbReference type="Pfam" id="PF11736">
    <property type="entry name" value="DUF3299"/>
    <property type="match status" value="1"/>
</dbReference>